<keyword evidence="8" id="KW-1185">Reference proteome</keyword>
<dbReference type="EMBL" id="QNRI01000002">
    <property type="protein sequence ID" value="RBP00616.1"/>
    <property type="molecule type" value="Genomic_DNA"/>
</dbReference>
<feature type="transmembrane region" description="Helical" evidence="6">
    <location>
        <begin position="20"/>
        <end position="41"/>
    </location>
</feature>
<dbReference type="AlphaFoldDB" id="A0A366EF20"/>
<feature type="transmembrane region" description="Helical" evidence="6">
    <location>
        <begin position="309"/>
        <end position="333"/>
    </location>
</feature>
<feature type="transmembrane region" description="Helical" evidence="6">
    <location>
        <begin position="53"/>
        <end position="72"/>
    </location>
</feature>
<evidence type="ECO:0000256" key="2">
    <source>
        <dbReference type="ARBA" id="ARBA00022475"/>
    </source>
</evidence>
<evidence type="ECO:0000313" key="8">
    <source>
        <dbReference type="Proteomes" id="UP000252254"/>
    </source>
</evidence>
<feature type="transmembrane region" description="Helical" evidence="6">
    <location>
        <begin position="168"/>
        <end position="188"/>
    </location>
</feature>
<dbReference type="GO" id="GO:0005886">
    <property type="term" value="C:plasma membrane"/>
    <property type="evidence" value="ECO:0007669"/>
    <property type="project" value="UniProtKB-SubCell"/>
</dbReference>
<sequence>MNLISILSKKIKKSKFRKNILLIAGGTAFAQVLGIIFSPIITRIYPPEQYGVLTAYTAVLGLIVISASLDYQKAIPIAEDDNKAVNLLVLSLISLFSVVAFITILLYFFGDFFLVVLDSEVLSSYKYLIPLGVIFAGLYNIVLQWGFRKRNYRVITRTKISQSFTSNLIKIGLGILNIGPIGLIIGTITGQSAGITSLSFPLFKNRSAINTVNFKSLKYVLKRYKKFPLFSAPSNYVYTASNNLPIILLASLFDSTVTGFFGLAKSITYLPISLIGNSISQVFYSESAYLGNENPKEIKKLSIKLMRKIAIVAMIPLLLLLFFGPLVFSFVFGDDWYGAGVYARLLSIMVYFHFIITPIGRVLEIFERQRAGLVLNIVRLCLVVGVFLSSKMMEFNSYITIGLYSISNAVTYIILLIMVLRILDNEIKRVDDKLRI</sequence>
<dbReference type="PANTHER" id="PTHR30250">
    <property type="entry name" value="PST FAMILY PREDICTED COLANIC ACID TRANSPORTER"/>
    <property type="match status" value="1"/>
</dbReference>
<dbReference type="InterPro" id="IPR050833">
    <property type="entry name" value="Poly_Biosynth_Transport"/>
</dbReference>
<feature type="transmembrane region" description="Helical" evidence="6">
    <location>
        <begin position="127"/>
        <end position="147"/>
    </location>
</feature>
<evidence type="ECO:0000256" key="4">
    <source>
        <dbReference type="ARBA" id="ARBA00022989"/>
    </source>
</evidence>
<feature type="transmembrane region" description="Helical" evidence="6">
    <location>
        <begin position="401"/>
        <end position="423"/>
    </location>
</feature>
<feature type="transmembrane region" description="Helical" evidence="6">
    <location>
        <begin position="244"/>
        <end position="264"/>
    </location>
</feature>
<evidence type="ECO:0000313" key="7">
    <source>
        <dbReference type="EMBL" id="RBP00616.1"/>
    </source>
</evidence>
<proteinExistence type="predicted"/>
<evidence type="ECO:0000256" key="5">
    <source>
        <dbReference type="ARBA" id="ARBA00023136"/>
    </source>
</evidence>
<name>A0A366EF20_9BACI</name>
<keyword evidence="2" id="KW-1003">Cell membrane</keyword>
<accession>A0A366EF20</accession>
<comment type="caution">
    <text evidence="7">The sequence shown here is derived from an EMBL/GenBank/DDBJ whole genome shotgun (WGS) entry which is preliminary data.</text>
</comment>
<comment type="subcellular location">
    <subcellularLocation>
        <location evidence="1">Cell membrane</location>
        <topology evidence="1">Multi-pass membrane protein</topology>
    </subcellularLocation>
</comment>
<evidence type="ECO:0000256" key="1">
    <source>
        <dbReference type="ARBA" id="ARBA00004651"/>
    </source>
</evidence>
<feature type="transmembrane region" description="Helical" evidence="6">
    <location>
        <begin position="84"/>
        <end position="107"/>
    </location>
</feature>
<keyword evidence="3 6" id="KW-0812">Transmembrane</keyword>
<dbReference type="PANTHER" id="PTHR30250:SF28">
    <property type="entry name" value="POLYSACCHARIDE BIOSYNTHESIS PROTEIN"/>
    <property type="match status" value="1"/>
</dbReference>
<gene>
    <name evidence="7" type="ORF">DES48_102381</name>
</gene>
<organism evidence="7 8">
    <name type="scientific">Paraliobacillus ryukyuensis</name>
    <dbReference type="NCBI Taxonomy" id="200904"/>
    <lineage>
        <taxon>Bacteria</taxon>
        <taxon>Bacillati</taxon>
        <taxon>Bacillota</taxon>
        <taxon>Bacilli</taxon>
        <taxon>Bacillales</taxon>
        <taxon>Bacillaceae</taxon>
        <taxon>Paraliobacillus</taxon>
    </lineage>
</organism>
<evidence type="ECO:0000256" key="3">
    <source>
        <dbReference type="ARBA" id="ARBA00022692"/>
    </source>
</evidence>
<protein>
    <submittedName>
        <fullName evidence="7">O-antigen/teichoic acid export membrane protein</fullName>
    </submittedName>
</protein>
<dbReference type="Proteomes" id="UP000252254">
    <property type="component" value="Unassembled WGS sequence"/>
</dbReference>
<evidence type="ECO:0000256" key="6">
    <source>
        <dbReference type="SAM" id="Phobius"/>
    </source>
</evidence>
<keyword evidence="5 6" id="KW-0472">Membrane</keyword>
<dbReference type="RefSeq" id="WP_170126168.1">
    <property type="nucleotide sequence ID" value="NZ_BAABQN010000002.1"/>
</dbReference>
<feature type="transmembrane region" description="Helical" evidence="6">
    <location>
        <begin position="339"/>
        <end position="359"/>
    </location>
</feature>
<dbReference type="Pfam" id="PF13440">
    <property type="entry name" value="Polysacc_synt_3"/>
    <property type="match status" value="1"/>
</dbReference>
<reference evidence="7 8" key="1">
    <citation type="submission" date="2018-06" db="EMBL/GenBank/DDBJ databases">
        <title>Genomic Encyclopedia of Type Strains, Phase IV (KMG-IV): sequencing the most valuable type-strain genomes for metagenomic binning, comparative biology and taxonomic classification.</title>
        <authorList>
            <person name="Goeker M."/>
        </authorList>
    </citation>
    <scope>NUCLEOTIDE SEQUENCE [LARGE SCALE GENOMIC DNA]</scope>
    <source>
        <strain evidence="7 8">DSM 15140</strain>
    </source>
</reference>
<keyword evidence="4 6" id="KW-1133">Transmembrane helix</keyword>
<feature type="transmembrane region" description="Helical" evidence="6">
    <location>
        <begin position="371"/>
        <end position="389"/>
    </location>
</feature>